<keyword evidence="2" id="KW-1185">Reference proteome</keyword>
<protein>
    <submittedName>
        <fullName evidence="1">Glycosyltransferase</fullName>
    </submittedName>
</protein>
<proteinExistence type="predicted"/>
<name>A0ACC1YJD9_MELAZ</name>
<dbReference type="Proteomes" id="UP001164539">
    <property type="component" value="Chromosome 3"/>
</dbReference>
<evidence type="ECO:0000313" key="2">
    <source>
        <dbReference type="Proteomes" id="UP001164539"/>
    </source>
</evidence>
<comment type="caution">
    <text evidence="1">The sequence shown here is derived from an EMBL/GenBank/DDBJ whole genome shotgun (WGS) entry which is preliminary data.</text>
</comment>
<reference evidence="1 2" key="1">
    <citation type="journal article" date="2023" name="Science">
        <title>Complex scaffold remodeling in plant triterpene biosynthesis.</title>
        <authorList>
            <person name="De La Pena R."/>
            <person name="Hodgson H."/>
            <person name="Liu J.C."/>
            <person name="Stephenson M.J."/>
            <person name="Martin A.C."/>
            <person name="Owen C."/>
            <person name="Harkess A."/>
            <person name="Leebens-Mack J."/>
            <person name="Jimenez L.E."/>
            <person name="Osbourn A."/>
            <person name="Sattely E.S."/>
        </authorList>
    </citation>
    <scope>NUCLEOTIDE SEQUENCE [LARGE SCALE GENOMIC DNA]</scope>
    <source>
        <strain evidence="2">cv. JPN11</strain>
        <tissue evidence="1">Leaf</tissue>
    </source>
</reference>
<organism evidence="1 2">
    <name type="scientific">Melia azedarach</name>
    <name type="common">Chinaberry tree</name>
    <dbReference type="NCBI Taxonomy" id="155640"/>
    <lineage>
        <taxon>Eukaryota</taxon>
        <taxon>Viridiplantae</taxon>
        <taxon>Streptophyta</taxon>
        <taxon>Embryophyta</taxon>
        <taxon>Tracheophyta</taxon>
        <taxon>Spermatophyta</taxon>
        <taxon>Magnoliopsida</taxon>
        <taxon>eudicotyledons</taxon>
        <taxon>Gunneridae</taxon>
        <taxon>Pentapetalae</taxon>
        <taxon>rosids</taxon>
        <taxon>malvids</taxon>
        <taxon>Sapindales</taxon>
        <taxon>Meliaceae</taxon>
        <taxon>Melia</taxon>
    </lineage>
</organism>
<accession>A0ACC1YJD9</accession>
<evidence type="ECO:0000313" key="1">
    <source>
        <dbReference type="EMBL" id="KAJ4723800.1"/>
    </source>
</evidence>
<sequence>MARLKEDGGSVVVASFGSLVGHKEEQMKELAWGLKRSNSHFLWVVCELEAEKLPSNFSEETSERSLVVSWSPQLEVLPHRSVGCFMTHCGWNSTIEALRLGVPMVAMPEWTDQTTNAKFVADVWQVGVWLRIDEKGVVRREEIELCIREVMEGERGKHIRRNSEMWKELAKEAVDNGGSSDNNVEEFVTKLKNR</sequence>
<dbReference type="EMBL" id="CM051396">
    <property type="protein sequence ID" value="KAJ4723800.1"/>
    <property type="molecule type" value="Genomic_DNA"/>
</dbReference>
<gene>
    <name evidence="1" type="ORF">OWV82_007123</name>
</gene>